<dbReference type="KEGG" id="loa:LOAG_01123"/>
<dbReference type="EMBL" id="JH712142">
    <property type="protein sequence ID" value="EFO27353.2"/>
    <property type="molecule type" value="Genomic_DNA"/>
</dbReference>
<reference evidence="1" key="1">
    <citation type="submission" date="2012-04" db="EMBL/GenBank/DDBJ databases">
        <title>The Genome Sequence of Loa loa.</title>
        <authorList>
            <consortium name="The Broad Institute Genome Sequencing Platform"/>
            <consortium name="Broad Institute Genome Sequencing Center for Infectious Disease"/>
            <person name="Nutman T.B."/>
            <person name="Fink D.L."/>
            <person name="Russ C."/>
            <person name="Young S."/>
            <person name="Zeng Q."/>
            <person name="Gargeya S."/>
            <person name="Alvarado L."/>
            <person name="Berlin A."/>
            <person name="Chapman S.B."/>
            <person name="Chen Z."/>
            <person name="Freedman E."/>
            <person name="Gellesch M."/>
            <person name="Goldberg J."/>
            <person name="Griggs A."/>
            <person name="Gujja S."/>
            <person name="Heilman E.R."/>
            <person name="Heiman D."/>
            <person name="Howarth C."/>
            <person name="Mehta T."/>
            <person name="Neiman D."/>
            <person name="Pearson M."/>
            <person name="Roberts A."/>
            <person name="Saif S."/>
            <person name="Shea T."/>
            <person name="Shenoy N."/>
            <person name="Sisk P."/>
            <person name="Stolte C."/>
            <person name="Sykes S."/>
            <person name="White J."/>
            <person name="Yandava C."/>
            <person name="Haas B."/>
            <person name="Henn M.R."/>
            <person name="Nusbaum C."/>
            <person name="Birren B."/>
        </authorList>
    </citation>
    <scope>NUCLEOTIDE SEQUENCE [LARGE SCALE GENOMIC DNA]</scope>
</reference>
<gene>
    <name evidence="1" type="ORF">LOAG_01123</name>
</gene>
<evidence type="ECO:0000313" key="1">
    <source>
        <dbReference type="EMBL" id="EFO27353.2"/>
    </source>
</evidence>
<sequence>MKDEGGNAFCYLFPTLGEGLRLRNTSRFVQKELSFMPDIRRQHLLDFSAPVTNGED</sequence>
<protein>
    <submittedName>
        <fullName evidence="1">Uncharacterized protein</fullName>
    </submittedName>
</protein>
<dbReference type="AlphaFoldDB" id="A0A1S0UBQ3"/>
<dbReference type="InParanoid" id="A0A1S0UBQ3"/>
<proteinExistence type="predicted"/>
<dbReference type="RefSeq" id="XP_003136711.2">
    <property type="nucleotide sequence ID" value="XM_003136663.2"/>
</dbReference>
<organism evidence="1">
    <name type="scientific">Loa loa</name>
    <name type="common">Eye worm</name>
    <name type="synonym">Filaria loa</name>
    <dbReference type="NCBI Taxonomy" id="7209"/>
    <lineage>
        <taxon>Eukaryota</taxon>
        <taxon>Metazoa</taxon>
        <taxon>Ecdysozoa</taxon>
        <taxon>Nematoda</taxon>
        <taxon>Chromadorea</taxon>
        <taxon>Rhabditida</taxon>
        <taxon>Spirurina</taxon>
        <taxon>Spiruromorpha</taxon>
        <taxon>Filarioidea</taxon>
        <taxon>Onchocercidae</taxon>
        <taxon>Loa</taxon>
    </lineage>
</organism>
<dbReference type="CTD" id="9938495"/>
<dbReference type="GeneID" id="9938495"/>
<accession>A0A1S0UBQ3</accession>
<name>A0A1S0UBQ3_LOALO</name>